<dbReference type="STRING" id="282301.A0A267DWT0"/>
<dbReference type="PANTHER" id="PTHR11782">
    <property type="entry name" value="ADENOSINE/GUANOSINE DIPHOSPHATASE"/>
    <property type="match status" value="1"/>
</dbReference>
<evidence type="ECO:0000256" key="3">
    <source>
        <dbReference type="PIRSR" id="PIRSR600407-1"/>
    </source>
</evidence>
<dbReference type="EMBL" id="NIVC01003032">
    <property type="protein sequence ID" value="PAA53735.1"/>
    <property type="molecule type" value="Genomic_DNA"/>
</dbReference>
<dbReference type="GO" id="GO:0016787">
    <property type="term" value="F:hydrolase activity"/>
    <property type="evidence" value="ECO:0007669"/>
    <property type="project" value="UniProtKB-KW"/>
</dbReference>
<comment type="similarity">
    <text evidence="1">Belongs to the GDA1/CD39 NTPase family.</text>
</comment>
<dbReference type="Pfam" id="PF01150">
    <property type="entry name" value="GDA1_CD39"/>
    <property type="match status" value="1"/>
</dbReference>
<evidence type="ECO:0000313" key="5">
    <source>
        <dbReference type="EMBL" id="PAA50403.1"/>
    </source>
</evidence>
<name>A0A267DWT0_9PLAT</name>
<dbReference type="PANTHER" id="PTHR11782:SF127">
    <property type="entry name" value="NTPASE, ISOFORM F"/>
    <property type="match status" value="1"/>
</dbReference>
<feature type="active site" description="Proton acceptor" evidence="3">
    <location>
        <position position="199"/>
    </location>
</feature>
<dbReference type="Gene3D" id="3.30.420.150">
    <property type="entry name" value="Exopolyphosphatase. Domain 2"/>
    <property type="match status" value="1"/>
</dbReference>
<keyword evidence="2" id="KW-0378">Hydrolase</keyword>
<keyword evidence="7" id="KW-1185">Reference proteome</keyword>
<comment type="caution">
    <text evidence="6">The sequence shown here is derived from an EMBL/GenBank/DDBJ whole genome shotgun (WGS) entry which is preliminary data.</text>
</comment>
<organism evidence="6 7">
    <name type="scientific">Macrostomum lignano</name>
    <dbReference type="NCBI Taxonomy" id="282301"/>
    <lineage>
        <taxon>Eukaryota</taxon>
        <taxon>Metazoa</taxon>
        <taxon>Spiralia</taxon>
        <taxon>Lophotrochozoa</taxon>
        <taxon>Platyhelminthes</taxon>
        <taxon>Rhabditophora</taxon>
        <taxon>Macrostomorpha</taxon>
        <taxon>Macrostomida</taxon>
        <taxon>Macrostomidae</taxon>
        <taxon>Macrostomum</taxon>
    </lineage>
</organism>
<dbReference type="InterPro" id="IPR000407">
    <property type="entry name" value="GDA1_CD39_NTPase"/>
</dbReference>
<reference evidence="6 7" key="1">
    <citation type="submission" date="2017-06" db="EMBL/GenBank/DDBJ databases">
        <title>A platform for efficient transgenesis in Macrostomum lignano, a flatworm model organism for stem cell research.</title>
        <authorList>
            <person name="Berezikov E."/>
        </authorList>
    </citation>
    <scope>NUCLEOTIDE SEQUENCE [LARGE SCALE GENOMIC DNA]</scope>
    <source>
        <strain evidence="6">DV1</strain>
        <tissue evidence="6">Whole organism</tissue>
    </source>
</reference>
<accession>A0A267DWT0</accession>
<evidence type="ECO:0000313" key="7">
    <source>
        <dbReference type="Proteomes" id="UP000215902"/>
    </source>
</evidence>
<keyword evidence="4" id="KW-0067">ATP-binding</keyword>
<protein>
    <submittedName>
        <fullName evidence="6">Uncharacterized protein</fullName>
    </submittedName>
</protein>
<evidence type="ECO:0000256" key="1">
    <source>
        <dbReference type="ARBA" id="ARBA00009283"/>
    </source>
</evidence>
<evidence type="ECO:0000256" key="2">
    <source>
        <dbReference type="ARBA" id="ARBA00022801"/>
    </source>
</evidence>
<sequence length="502" mass="54465">CSLSRPNNSYLYAHAFYSGLIKNQGSEAHKNCLRSFHLSVCRVKMQITAFVFALLSLPALVAAQAASAGIQYIIVIDAGSTGTRLNAYKFQLDGSHSTGLRILELRDKKISPGMSAYKNFPGRLRQALSPLMKFAEAYVPASFHGNTTAIVRATAGLRLLAPRDRAAVSRVVVEVLRKSPFLVPAADDRAVRVISGREEAEYGWVSVNFLMDTFDQPGEETYGMLDMGGGSTQITFVPKEDDLQDSYRVVFETVRGRNYALHQHSYLGLGMSQAILTMLGHIDATAEPTANLSRYVSPCLHPDFSSTFSFGSVTVDVAGDPDVAPADRLSVCLRAARRALAGGNVHQPPGVKHAKFVAVSSFFYVARQLVDSDPQWRAAVPGNVTLMQLAQAAGRMCANPPTSGRYAPYLCFNLAHIITLLREGYRFQDEQALYVTDAIDGYSAGWSLGLAIHYLTCHDPVIVRCLVPNSSRGSAAASPELWSFFMTAAELLLPSVINAAGA</sequence>
<dbReference type="Proteomes" id="UP000215902">
    <property type="component" value="Unassembled WGS sequence"/>
</dbReference>
<evidence type="ECO:0000256" key="4">
    <source>
        <dbReference type="PIRSR" id="PIRSR600407-2"/>
    </source>
</evidence>
<dbReference type="EMBL" id="NIVC01003643">
    <property type="protein sequence ID" value="PAA50403.1"/>
    <property type="molecule type" value="Genomic_DNA"/>
</dbReference>
<evidence type="ECO:0000313" key="6">
    <source>
        <dbReference type="EMBL" id="PAA53735.1"/>
    </source>
</evidence>
<feature type="non-terminal residue" evidence="6">
    <location>
        <position position="1"/>
    </location>
</feature>
<feature type="binding site" evidence="4">
    <location>
        <begin position="229"/>
        <end position="233"/>
    </location>
    <ligand>
        <name>ATP</name>
        <dbReference type="ChEBI" id="CHEBI:30616"/>
    </ligand>
</feature>
<gene>
    <name evidence="6" type="ORF">BOX15_Mlig034339g1</name>
    <name evidence="5" type="ORF">BOX15_Mlig034339g2</name>
</gene>
<dbReference type="AlphaFoldDB" id="A0A267DWT0"/>
<proteinExistence type="inferred from homology"/>
<dbReference type="Gene3D" id="3.30.420.40">
    <property type="match status" value="1"/>
</dbReference>
<dbReference type="GO" id="GO:0005524">
    <property type="term" value="F:ATP binding"/>
    <property type="evidence" value="ECO:0007669"/>
    <property type="project" value="UniProtKB-KW"/>
</dbReference>
<dbReference type="OrthoDB" id="6372431at2759"/>
<dbReference type="CDD" id="cd24003">
    <property type="entry name" value="ASKHA_NBD_GDA1_CD39_NTPase"/>
    <property type="match status" value="1"/>
</dbReference>
<keyword evidence="4" id="KW-0547">Nucleotide-binding</keyword>